<dbReference type="PANTHER" id="PTHR30068">
    <property type="entry name" value="URONATE ISOMERASE"/>
    <property type="match status" value="1"/>
</dbReference>
<evidence type="ECO:0000313" key="3">
    <source>
        <dbReference type="Proteomes" id="UP000248314"/>
    </source>
</evidence>
<dbReference type="RefSeq" id="WP_025816096.1">
    <property type="nucleotide sequence ID" value="NZ_BAIZ01000019.1"/>
</dbReference>
<dbReference type="EMBL" id="QJJX01000024">
    <property type="protein sequence ID" value="PXX21051.1"/>
    <property type="molecule type" value="Genomic_DNA"/>
</dbReference>
<organism evidence="2 3">
    <name type="scientific">Hoylesella shahii DSM 15611 = JCM 12083</name>
    <dbReference type="NCBI Taxonomy" id="1122991"/>
    <lineage>
        <taxon>Bacteria</taxon>
        <taxon>Pseudomonadati</taxon>
        <taxon>Bacteroidota</taxon>
        <taxon>Bacteroidia</taxon>
        <taxon>Bacteroidales</taxon>
        <taxon>Prevotellaceae</taxon>
        <taxon>Hoylesella</taxon>
    </lineage>
</organism>
<proteinExistence type="predicted"/>
<evidence type="ECO:0000259" key="1">
    <source>
        <dbReference type="Pfam" id="PF01553"/>
    </source>
</evidence>
<dbReference type="SUPFAM" id="SSF69593">
    <property type="entry name" value="Glycerol-3-phosphate (1)-acyltransferase"/>
    <property type="match status" value="1"/>
</dbReference>
<protein>
    <submittedName>
        <fullName evidence="2">1-acyl-sn-glycerol-3-phosphate acyltransferase</fullName>
    </submittedName>
</protein>
<dbReference type="GO" id="GO:0016746">
    <property type="term" value="F:acyltransferase activity"/>
    <property type="evidence" value="ECO:0007669"/>
    <property type="project" value="UniProtKB-KW"/>
</dbReference>
<dbReference type="Pfam" id="PF01553">
    <property type="entry name" value="Acyltransferase"/>
    <property type="match status" value="1"/>
</dbReference>
<keyword evidence="2" id="KW-0012">Acyltransferase</keyword>
<sequence>MEKFCTMSGEFDDIRPYNDAEVALAMRRLAQSEWLPQLAQFVFPELTTQDVAHMLTQINTSHDFQHRIMHRFNREVMRRSTTHFSCDGLEHLQPGTPYLFVSNHRDIVLDASLLQNALVDAGHDTCEITFGANLMTHPTVVDIGKSNKMFRVERSGNKRQFYQSELHLSRYIRHAVVERGSSIWIAQRNGRTKDGLDRTEPALIKMFAMSGEGNKLASLAQLNIVPVAVSYEYESCDLLKAREMAHTALKPYVKSPGEDLNSILTGIVQPKGKVHFCITPPITAQQLEPLHSVPLNDAVRQVALITDRAIINAYQLMPTNRAAYEMLHPDMPQSNELNEAIRWIEKRMAQLSNDNERQMLLQIYANPVVAKQQINLS</sequence>
<dbReference type="STRING" id="1122991.GCA_000613445_01646"/>
<dbReference type="AlphaFoldDB" id="A0A318I7J7"/>
<accession>A0A318I7J7</accession>
<gene>
    <name evidence="2" type="ORF">EJ73_01946</name>
</gene>
<keyword evidence="2" id="KW-0808">Transferase</keyword>
<dbReference type="InterPro" id="IPR002123">
    <property type="entry name" value="Plipid/glycerol_acylTrfase"/>
</dbReference>
<name>A0A318I7J7_9BACT</name>
<reference evidence="2 3" key="1">
    <citation type="submission" date="2018-05" db="EMBL/GenBank/DDBJ databases">
        <title>Genomic Encyclopedia of Type Strains, Phase I: the one thousand microbial genomes (KMG-I) project.</title>
        <authorList>
            <person name="Kyrpides N."/>
        </authorList>
    </citation>
    <scope>NUCLEOTIDE SEQUENCE [LARGE SCALE GENOMIC DNA]</scope>
    <source>
        <strain evidence="2 3">DSM 15611</strain>
    </source>
</reference>
<comment type="caution">
    <text evidence="2">The sequence shown here is derived from an EMBL/GenBank/DDBJ whole genome shotgun (WGS) entry which is preliminary data.</text>
</comment>
<dbReference type="GO" id="GO:0042840">
    <property type="term" value="P:D-glucuronate catabolic process"/>
    <property type="evidence" value="ECO:0007669"/>
    <property type="project" value="TreeGrafter"/>
</dbReference>
<dbReference type="Proteomes" id="UP000248314">
    <property type="component" value="Unassembled WGS sequence"/>
</dbReference>
<dbReference type="PANTHER" id="PTHR30068:SF3">
    <property type="entry name" value="PHOSPHOLIPID_GLYCEROL ACYLTRANSFERASE DOMAIN-CONTAINING PROTEIN"/>
    <property type="match status" value="1"/>
</dbReference>
<dbReference type="GO" id="GO:0019698">
    <property type="term" value="P:D-galacturonate catabolic process"/>
    <property type="evidence" value="ECO:0007669"/>
    <property type="project" value="TreeGrafter"/>
</dbReference>
<keyword evidence="3" id="KW-1185">Reference proteome</keyword>
<evidence type="ECO:0000313" key="2">
    <source>
        <dbReference type="EMBL" id="PXX21051.1"/>
    </source>
</evidence>
<feature type="domain" description="Phospholipid/glycerol acyltransferase" evidence="1">
    <location>
        <begin position="85"/>
        <end position="229"/>
    </location>
</feature>